<dbReference type="KEGG" id="rmu:RMDY18_12870"/>
<proteinExistence type="predicted"/>
<dbReference type="AlphaFoldDB" id="D2NTZ3"/>
<dbReference type="AntiFam" id="ANF00063">
    <property type="entry name" value="Antisense to ATP synthase alpha subunit"/>
</dbReference>
<dbReference type="HOGENOM" id="CLU_511637_0_0_11"/>
<dbReference type="eggNOG" id="ENOG502ZC43">
    <property type="taxonomic scope" value="Bacteria"/>
</dbReference>
<name>D2NTZ3_ROTMD</name>
<evidence type="ECO:0000313" key="2">
    <source>
        <dbReference type="Proteomes" id="UP000001883"/>
    </source>
</evidence>
<accession>D2NTZ3</accession>
<sequence length="550" mass="57957">MLLVTCVDEVAAALRLETLLEVSNCGLQSCNGVILKLAGGSDIGQYRGLVTQVLDESCLEAQHVGNLDVVEVTGGTSPNGDNLLFNCVRGVLRLTQQLGQARTAGQLCLGSVVQVGCEHCERFHCTVLCQLQLQGTGDLLHSLGLCGTTNTGDGDTDVDCRTLVSVEQVGLQEDLAVSNGDDVGRDEGGNVVCLGLNDREAGHRTCAQVVGELSATLQQAGVQVEDVTGVCFTSRRAAQQQGHSAVCFCLLRQVVEDDEDVLATVHPVLADSRTGVGCQVLEACCVGCRRCHDGGVLQRAASLKGVADSCDGGCLLANSHVDASNLLLGVTGSPVVLLVQNGVDRDSGLTGLAVTNNQLTLTATDRNHRVDCLQTGLQRLVNRLTLGHAGSLQLQCTATFGLDGAQVIDRVTEGVNNATEVRVANGHREDLTGAVYDLALFNTGEVTQDNHTNIAGIQVLCEAEGAVFETKQLIRHNRGKTLNTSDTVGGRYNSTHLNTFCIAGFVRRCKLVQRITDIFGIDGQFGHLVSLLSHCGCVPSTEPTETCNSG</sequence>
<reference evidence="1 2" key="2">
    <citation type="journal article" date="2010" name="J Osaka Dent Univ">
        <title>Isolation and identification of Rothia mucilaginosa from persistent apical periodontitis lesions.</title>
        <authorList>
            <person name="Yamane K."/>
            <person name="Yoshida M."/>
            <person name="Fujihira T."/>
            <person name="Baba T."/>
            <person name="Tsuji N."/>
            <person name="Hayashi H."/>
            <person name="Sugimori C."/>
            <person name="Yamanaka T."/>
            <person name="Mashimo C."/>
            <person name="Nambu T."/>
            <person name="Kawai H."/>
            <person name="Fukushima H."/>
        </authorList>
    </citation>
    <scope>NUCLEOTIDE SEQUENCE [LARGE SCALE GENOMIC DNA]</scope>
    <source>
        <strain evidence="1 2">DY-18</strain>
    </source>
</reference>
<keyword evidence="2" id="KW-1185">Reference proteome</keyword>
<evidence type="ECO:0000313" key="1">
    <source>
        <dbReference type="EMBL" id="BAI65119.1"/>
    </source>
</evidence>
<gene>
    <name evidence="1" type="ordered locus">RMDY18_12870</name>
</gene>
<dbReference type="Proteomes" id="UP000001883">
    <property type="component" value="Chromosome"/>
</dbReference>
<protein>
    <submittedName>
        <fullName evidence="1">Acetylglutamate semialdehyde dehydrogenase</fullName>
    </submittedName>
</protein>
<reference evidence="2" key="1">
    <citation type="submission" date="2009-07" db="EMBL/GenBank/DDBJ databases">
        <title>Complete genome sequence of Rothia mucilaginosa DJ.</title>
        <authorList>
            <person name="Yamane K."/>
            <person name="Nambu T."/>
            <person name="Mashimo C."/>
            <person name="Sugimori C."/>
            <person name="Yamanaka T."/>
            <person name="Leung K."/>
            <person name="Fukushima H."/>
        </authorList>
    </citation>
    <scope>NUCLEOTIDE SEQUENCE [LARGE SCALE GENOMIC DNA]</scope>
    <source>
        <strain evidence="2">DY-18</strain>
    </source>
</reference>
<organism evidence="1 2">
    <name type="scientific">Rothia mucilaginosa (strain DY-18)</name>
    <name type="common">Stomatococcus mucilaginosus</name>
    <dbReference type="NCBI Taxonomy" id="680646"/>
    <lineage>
        <taxon>Bacteria</taxon>
        <taxon>Bacillati</taxon>
        <taxon>Actinomycetota</taxon>
        <taxon>Actinomycetes</taxon>
        <taxon>Micrococcales</taxon>
        <taxon>Micrococcaceae</taxon>
        <taxon>Rothia</taxon>
    </lineage>
</organism>
<reference evidence="1 2" key="3">
    <citation type="journal article" date="2010" name="Sequencing">
        <title>Complete Genome Sequence of Rothia mucilaginosa DY-18: A Clinical Isolate with Dense Meshwork-Like Structures from a Persistent Apical Periodontitis Lesion.</title>
        <authorList>
            <person name="Yamane K."/>
            <person name="Nambu T."/>
            <person name="Yamanaka T."/>
            <person name="Mashimo C."/>
            <person name="Sugimori C."/>
            <person name="Leung K.-P."/>
            <person name="Fukushima H."/>
        </authorList>
    </citation>
    <scope>NUCLEOTIDE SEQUENCE [LARGE SCALE GENOMIC DNA]</scope>
    <source>
        <strain evidence="1 2">DY-18</strain>
    </source>
</reference>
<dbReference type="EMBL" id="AP011540">
    <property type="protein sequence ID" value="BAI65119.1"/>
    <property type="molecule type" value="Genomic_DNA"/>
</dbReference>